<evidence type="ECO:0000256" key="1">
    <source>
        <dbReference type="SAM" id="Phobius"/>
    </source>
</evidence>
<dbReference type="STRING" id="1884432.SAMN05518683_12234"/>
<feature type="transmembrane region" description="Helical" evidence="1">
    <location>
        <begin position="7"/>
        <end position="25"/>
    </location>
</feature>
<protein>
    <submittedName>
        <fullName evidence="2">Uncharacterized protein</fullName>
    </submittedName>
</protein>
<keyword evidence="1" id="KW-1133">Transmembrane helix</keyword>
<dbReference type="Proteomes" id="UP000198892">
    <property type="component" value="Unassembled WGS sequence"/>
</dbReference>
<feature type="transmembrane region" description="Helical" evidence="1">
    <location>
        <begin position="31"/>
        <end position="52"/>
    </location>
</feature>
<sequence length="63" mass="7367">MKGKHVYLFFYWFILMCGAASYYYAFIEYGFMVTVMVTFVSGLSAVLIANAIHNRFLMSRVYL</sequence>
<evidence type="ECO:0000313" key="3">
    <source>
        <dbReference type="Proteomes" id="UP000198892"/>
    </source>
</evidence>
<keyword evidence="1" id="KW-0472">Membrane</keyword>
<accession>A0A1I5WSF0</accession>
<keyword evidence="1" id="KW-0812">Transmembrane</keyword>
<organism evidence="2 3">
    <name type="scientific">Salibacterium halotolerans</name>
    <dbReference type="NCBI Taxonomy" id="1884432"/>
    <lineage>
        <taxon>Bacteria</taxon>
        <taxon>Bacillati</taxon>
        <taxon>Bacillota</taxon>
        <taxon>Bacilli</taxon>
        <taxon>Bacillales</taxon>
        <taxon>Bacillaceae</taxon>
    </lineage>
</organism>
<proteinExistence type="predicted"/>
<dbReference type="AlphaFoldDB" id="A0A1I5WSF0"/>
<dbReference type="OrthoDB" id="2982770at2"/>
<keyword evidence="3" id="KW-1185">Reference proteome</keyword>
<reference evidence="3" key="1">
    <citation type="submission" date="2016-10" db="EMBL/GenBank/DDBJ databases">
        <authorList>
            <person name="Varghese N."/>
            <person name="Submissions S."/>
        </authorList>
    </citation>
    <scope>NUCLEOTIDE SEQUENCE [LARGE SCALE GENOMIC DNA]</scope>
    <source>
        <strain evidence="3">S7</strain>
    </source>
</reference>
<dbReference type="RefSeq" id="WP_093338797.1">
    <property type="nucleotide sequence ID" value="NZ_FOXD01000022.1"/>
</dbReference>
<name>A0A1I5WSF0_9BACI</name>
<gene>
    <name evidence="2" type="ORF">SAMN05518683_12234</name>
</gene>
<evidence type="ECO:0000313" key="2">
    <source>
        <dbReference type="EMBL" id="SFQ22722.1"/>
    </source>
</evidence>
<dbReference type="EMBL" id="FOXD01000022">
    <property type="protein sequence ID" value="SFQ22722.1"/>
    <property type="molecule type" value="Genomic_DNA"/>
</dbReference>